<keyword evidence="2" id="KW-1185">Reference proteome</keyword>
<evidence type="ECO:0000313" key="1">
    <source>
        <dbReference type="EMBL" id="CAI2380722.1"/>
    </source>
</evidence>
<accession>A0AAD2D525</accession>
<dbReference type="InterPro" id="IPR029021">
    <property type="entry name" value="Prot-tyrosine_phosphatase-like"/>
</dbReference>
<dbReference type="AlphaFoldDB" id="A0AAD2D525"/>
<dbReference type="Proteomes" id="UP001295684">
    <property type="component" value="Unassembled WGS sequence"/>
</dbReference>
<protein>
    <submittedName>
        <fullName evidence="1">Uncharacterized protein</fullName>
    </submittedName>
</protein>
<evidence type="ECO:0000313" key="2">
    <source>
        <dbReference type="Proteomes" id="UP001295684"/>
    </source>
</evidence>
<proteinExistence type="predicted"/>
<comment type="caution">
    <text evidence="1">The sequence shown here is derived from an EMBL/GenBank/DDBJ whole genome shotgun (WGS) entry which is preliminary data.</text>
</comment>
<dbReference type="Gene3D" id="3.90.190.10">
    <property type="entry name" value="Protein tyrosine phosphatase superfamily"/>
    <property type="match status" value="1"/>
</dbReference>
<dbReference type="SUPFAM" id="SSF52799">
    <property type="entry name" value="(Phosphotyrosine protein) phosphatases II"/>
    <property type="match status" value="1"/>
</dbReference>
<reference evidence="1" key="1">
    <citation type="submission" date="2023-07" db="EMBL/GenBank/DDBJ databases">
        <authorList>
            <consortium name="AG Swart"/>
            <person name="Singh M."/>
            <person name="Singh A."/>
            <person name="Seah K."/>
            <person name="Emmerich C."/>
        </authorList>
    </citation>
    <scope>NUCLEOTIDE SEQUENCE</scope>
    <source>
        <strain evidence="1">DP1</strain>
    </source>
</reference>
<organism evidence="1 2">
    <name type="scientific">Euplotes crassus</name>
    <dbReference type="NCBI Taxonomy" id="5936"/>
    <lineage>
        <taxon>Eukaryota</taxon>
        <taxon>Sar</taxon>
        <taxon>Alveolata</taxon>
        <taxon>Ciliophora</taxon>
        <taxon>Intramacronucleata</taxon>
        <taxon>Spirotrichea</taxon>
        <taxon>Hypotrichia</taxon>
        <taxon>Euplotida</taxon>
        <taxon>Euplotidae</taxon>
        <taxon>Moneuplotes</taxon>
    </lineage>
</organism>
<dbReference type="EMBL" id="CAMPGE010022696">
    <property type="protein sequence ID" value="CAI2380722.1"/>
    <property type="molecule type" value="Genomic_DNA"/>
</dbReference>
<name>A0AAD2D525_EUPCR</name>
<sequence>MMAAYSMLCEKIKLKDALNLIKSKRSKSDSNWAFKKQFEEFEEELDTQTYDV</sequence>
<gene>
    <name evidence="1" type="ORF">ECRASSUSDP1_LOCUS22162</name>
</gene>